<dbReference type="EMBL" id="PJRP01000017">
    <property type="protein sequence ID" value="PLP97512.1"/>
    <property type="molecule type" value="Genomic_DNA"/>
</dbReference>
<organism evidence="1 2">
    <name type="scientific">Cupriavidus pauculus</name>
    <dbReference type="NCBI Taxonomy" id="82633"/>
    <lineage>
        <taxon>Bacteria</taxon>
        <taxon>Pseudomonadati</taxon>
        <taxon>Pseudomonadota</taxon>
        <taxon>Betaproteobacteria</taxon>
        <taxon>Burkholderiales</taxon>
        <taxon>Burkholderiaceae</taxon>
        <taxon>Cupriavidus</taxon>
    </lineage>
</organism>
<reference evidence="1 2" key="1">
    <citation type="submission" date="2017-12" db="EMBL/GenBank/DDBJ databases">
        <title>Genome sequence of the active heterotrophic nitrifier-denitrifier, Cupriavidus pauculus UM1.</title>
        <authorList>
            <person name="Putonti C."/>
            <person name="Castignetti D."/>
        </authorList>
    </citation>
    <scope>NUCLEOTIDE SEQUENCE [LARGE SCALE GENOMIC DNA]</scope>
    <source>
        <strain evidence="1 2">UM1</strain>
    </source>
</reference>
<sequence length="127" mass="13620">MKYSILALTWLVAGCMTQVTLVDPSGKSSYFQLNPAVRTVSGAIDGKRYAGSYVLNQSTWHPVFADARDRLHQPAAWTSSGSSGRALLFATDGSNLHCDFAYQGLTVLGRCQASSGVPYVLTSDKSP</sequence>
<comment type="caution">
    <text evidence="1">The sequence shown here is derived from an EMBL/GenBank/DDBJ whole genome shotgun (WGS) entry which is preliminary data.</text>
</comment>
<evidence type="ECO:0000313" key="2">
    <source>
        <dbReference type="Proteomes" id="UP000234341"/>
    </source>
</evidence>
<dbReference type="RefSeq" id="WP_101684537.1">
    <property type="nucleotide sequence ID" value="NZ_PJRP01000017.1"/>
</dbReference>
<dbReference type="AlphaFoldDB" id="A0A2N5C5L5"/>
<accession>A0A2N5C5L5</accession>
<evidence type="ECO:0008006" key="3">
    <source>
        <dbReference type="Google" id="ProtNLM"/>
    </source>
</evidence>
<gene>
    <name evidence="1" type="ORF">CYJ10_27175</name>
</gene>
<protein>
    <recommendedName>
        <fullName evidence="3">Lipoprotein</fullName>
    </recommendedName>
</protein>
<name>A0A2N5C5L5_9BURK</name>
<evidence type="ECO:0000313" key="1">
    <source>
        <dbReference type="EMBL" id="PLP97512.1"/>
    </source>
</evidence>
<dbReference type="PROSITE" id="PS51257">
    <property type="entry name" value="PROKAR_LIPOPROTEIN"/>
    <property type="match status" value="1"/>
</dbReference>
<proteinExistence type="predicted"/>
<dbReference type="Proteomes" id="UP000234341">
    <property type="component" value="Unassembled WGS sequence"/>
</dbReference>
<dbReference type="OrthoDB" id="9102292at2"/>